<dbReference type="VEuPathDB" id="TrichDB:TVAGG3_0991730"/>
<dbReference type="InterPro" id="IPR042241">
    <property type="entry name" value="GCP_C_sf"/>
</dbReference>
<organism evidence="1 2">
    <name type="scientific">Trichomonas vaginalis (strain ATCC PRA-98 / G3)</name>
    <dbReference type="NCBI Taxonomy" id="412133"/>
    <lineage>
        <taxon>Eukaryota</taxon>
        <taxon>Metamonada</taxon>
        <taxon>Parabasalia</taxon>
        <taxon>Trichomonadida</taxon>
        <taxon>Trichomonadidae</taxon>
        <taxon>Trichomonas</taxon>
    </lineage>
</organism>
<dbReference type="Gene3D" id="1.20.120.1900">
    <property type="entry name" value="Gamma-tubulin complex, C-terminal domain"/>
    <property type="match status" value="1"/>
</dbReference>
<dbReference type="OrthoDB" id="10517950at2759"/>
<sequence length="573" mass="65445">MQHLVNFLNSEHALNVDILTEKFISESVLALFFHLKGTYPFNCQSGLFTLRESIATPEFTPKSLKSLLKPALEAANDLFIIKSFISRETKSSLISALQDAIQTYIVTPFYQFTENSRTDIILDFLVKMKPQFKELRITRQLVLDPQAVEKVFTLARNGYKPMMNVAVCLLKYYAEQIKIVVTSPAEALLKSPDFFIKQTENGIELHDIPSPIPNDFAKDIAETCLAHIIRSSPSKIEHEEEEYIFPKTLTEISTDNLISFDLILPESIPDIQTPDQAIANFRAAAWSLSKAPMIKKKQNVIKEYPSLDAAVSDIITSPLWPKAQTIQRELVLYLNKDQKLLDIIKYLGDLYLVKRGDLHLAYIEGSIRREAAADFFKTHLGSIPFFEFRFTNPDTILASLPIRLRKIVTRDQIKIYNKYYGLMLKMRKLQYALSRMKIFRSIISIRLQFFQLIIAFQQTLFFKVDVGLLRLIKKLSNAKNLNELIKYHADFIKLVNTASLAEIPDSQEQFNRLFDLGFKLSSIKEEPNEDDIFDFNDGFITFKSYLTGIMSVSAQNNSSGLAAALLSSINVII</sequence>
<dbReference type="Proteomes" id="UP000001542">
    <property type="component" value="Unassembled WGS sequence"/>
</dbReference>
<accession>A2D753</accession>
<evidence type="ECO:0000313" key="1">
    <source>
        <dbReference type="EMBL" id="EAY23570.1"/>
    </source>
</evidence>
<dbReference type="RefSeq" id="XP_001276818.1">
    <property type="nucleotide sequence ID" value="XM_001276817.1"/>
</dbReference>
<dbReference type="EMBL" id="DS113177">
    <property type="protein sequence ID" value="EAY23570.1"/>
    <property type="molecule type" value="Genomic_DNA"/>
</dbReference>
<proteinExistence type="predicted"/>
<protein>
    <submittedName>
        <fullName evidence="1">Uncharacterized protein</fullName>
    </submittedName>
</protein>
<dbReference type="VEuPathDB" id="TrichDB:TVAG_119060"/>
<name>A2D753_TRIV3</name>
<keyword evidence="2" id="KW-1185">Reference proteome</keyword>
<dbReference type="KEGG" id="tva:4720808"/>
<reference evidence="1" key="1">
    <citation type="submission" date="2006-10" db="EMBL/GenBank/DDBJ databases">
        <authorList>
            <person name="Amadeo P."/>
            <person name="Zhao Q."/>
            <person name="Wortman J."/>
            <person name="Fraser-Liggett C."/>
            <person name="Carlton J."/>
        </authorList>
    </citation>
    <scope>NUCLEOTIDE SEQUENCE</scope>
    <source>
        <strain evidence="1">G3</strain>
    </source>
</reference>
<dbReference type="InParanoid" id="A2D753"/>
<evidence type="ECO:0000313" key="2">
    <source>
        <dbReference type="Proteomes" id="UP000001542"/>
    </source>
</evidence>
<dbReference type="SMR" id="A2D753"/>
<gene>
    <name evidence="1" type="ORF">TVAG_119060</name>
</gene>
<reference evidence="1" key="2">
    <citation type="journal article" date="2007" name="Science">
        <title>Draft genome sequence of the sexually transmitted pathogen Trichomonas vaginalis.</title>
        <authorList>
            <person name="Carlton J.M."/>
            <person name="Hirt R.P."/>
            <person name="Silva J.C."/>
            <person name="Delcher A.L."/>
            <person name="Schatz M."/>
            <person name="Zhao Q."/>
            <person name="Wortman J.R."/>
            <person name="Bidwell S.L."/>
            <person name="Alsmark U.C.M."/>
            <person name="Besteiro S."/>
            <person name="Sicheritz-Ponten T."/>
            <person name="Noel C.J."/>
            <person name="Dacks J.B."/>
            <person name="Foster P.G."/>
            <person name="Simillion C."/>
            <person name="Van de Peer Y."/>
            <person name="Miranda-Saavedra D."/>
            <person name="Barton G.J."/>
            <person name="Westrop G.D."/>
            <person name="Mueller S."/>
            <person name="Dessi D."/>
            <person name="Fiori P.L."/>
            <person name="Ren Q."/>
            <person name="Paulsen I."/>
            <person name="Zhang H."/>
            <person name="Bastida-Corcuera F.D."/>
            <person name="Simoes-Barbosa A."/>
            <person name="Brown M.T."/>
            <person name="Hayes R.D."/>
            <person name="Mukherjee M."/>
            <person name="Okumura C.Y."/>
            <person name="Schneider R."/>
            <person name="Smith A.J."/>
            <person name="Vanacova S."/>
            <person name="Villalvazo M."/>
            <person name="Haas B.J."/>
            <person name="Pertea M."/>
            <person name="Feldblyum T.V."/>
            <person name="Utterback T.R."/>
            <person name="Shu C.L."/>
            <person name="Osoegawa K."/>
            <person name="de Jong P.J."/>
            <person name="Hrdy I."/>
            <person name="Horvathova L."/>
            <person name="Zubacova Z."/>
            <person name="Dolezal P."/>
            <person name="Malik S.B."/>
            <person name="Logsdon J.M. Jr."/>
            <person name="Henze K."/>
            <person name="Gupta A."/>
            <person name="Wang C.C."/>
            <person name="Dunne R.L."/>
            <person name="Upcroft J.A."/>
            <person name="Upcroft P."/>
            <person name="White O."/>
            <person name="Salzberg S.L."/>
            <person name="Tang P."/>
            <person name="Chiu C.-H."/>
            <person name="Lee Y.-S."/>
            <person name="Embley T.M."/>
            <person name="Coombs G.H."/>
            <person name="Mottram J.C."/>
            <person name="Tachezy J."/>
            <person name="Fraser-Liggett C.M."/>
            <person name="Johnson P.J."/>
        </authorList>
    </citation>
    <scope>NUCLEOTIDE SEQUENCE [LARGE SCALE GENOMIC DNA]</scope>
    <source>
        <strain evidence="1">G3</strain>
    </source>
</reference>
<dbReference type="AlphaFoldDB" id="A2D753"/>